<gene>
    <name evidence="1" type="ORF">NM961_12620</name>
</gene>
<protein>
    <submittedName>
        <fullName evidence="1">Uncharacterized protein</fullName>
    </submittedName>
</protein>
<comment type="caution">
    <text evidence="1">The sequence shown here is derived from an EMBL/GenBank/DDBJ whole genome shotgun (WGS) entry which is preliminary data.</text>
</comment>
<proteinExistence type="predicted"/>
<dbReference type="EMBL" id="JANFQO010000010">
    <property type="protein sequence ID" value="MCQ4165554.1"/>
    <property type="molecule type" value="Genomic_DNA"/>
</dbReference>
<name>A0ABT1QTF3_9GAMM</name>
<accession>A0ABT1QTF3</accession>
<evidence type="ECO:0000313" key="2">
    <source>
        <dbReference type="Proteomes" id="UP001165498"/>
    </source>
</evidence>
<keyword evidence="2" id="KW-1185">Reference proteome</keyword>
<evidence type="ECO:0000313" key="1">
    <source>
        <dbReference type="EMBL" id="MCQ4165554.1"/>
    </source>
</evidence>
<sequence length="167" mass="18185">MSDSNYTDYLKRQYPQIESVATFYAEQGAANPLNWAVAECKGEPALATFVLVQALRAEIAPEESLDWAEQALQGNLNVEDAPLLQQAAEALRHLQERGVDLARLTPLVRALQTHTVRTIAALLDQGPAISCLPLPADRPAHWALYAVDAQDRPQAPLAGLHGLVDGR</sequence>
<dbReference type="RefSeq" id="WP_255914743.1">
    <property type="nucleotide sequence ID" value="NZ_JANFQO010000010.1"/>
</dbReference>
<dbReference type="Proteomes" id="UP001165498">
    <property type="component" value="Unassembled WGS sequence"/>
</dbReference>
<organism evidence="1 2">
    <name type="scientific">Tahibacter harae</name>
    <dbReference type="NCBI Taxonomy" id="2963937"/>
    <lineage>
        <taxon>Bacteria</taxon>
        <taxon>Pseudomonadati</taxon>
        <taxon>Pseudomonadota</taxon>
        <taxon>Gammaproteobacteria</taxon>
        <taxon>Lysobacterales</taxon>
        <taxon>Rhodanobacteraceae</taxon>
        <taxon>Tahibacter</taxon>
    </lineage>
</organism>
<reference evidence="1" key="1">
    <citation type="submission" date="2022-07" db="EMBL/GenBank/DDBJ databases">
        <title>Tahibacter sp., a new gammaproteobacterium isolated from the silt sample collected at pig farm.</title>
        <authorList>
            <person name="Chen H."/>
        </authorList>
    </citation>
    <scope>NUCLEOTIDE SEQUENCE</scope>
    <source>
        <strain evidence="1">P2K</strain>
    </source>
</reference>